<dbReference type="EMBL" id="BOML01000022">
    <property type="protein sequence ID" value="GIE01414.1"/>
    <property type="molecule type" value="Genomic_DNA"/>
</dbReference>
<keyword evidence="5" id="KW-0804">Transcription</keyword>
<evidence type="ECO:0000256" key="3">
    <source>
        <dbReference type="ARBA" id="ARBA00023015"/>
    </source>
</evidence>
<comment type="caution">
    <text evidence="8">The sequence shown here is derived from an EMBL/GenBank/DDBJ whole genome shotgun (WGS) entry which is preliminary data.</text>
</comment>
<dbReference type="SUPFAM" id="SSF55781">
    <property type="entry name" value="GAF domain-like"/>
    <property type="match status" value="1"/>
</dbReference>
<protein>
    <recommendedName>
        <fullName evidence="7">OmpR/PhoB-type domain-containing protein</fullName>
    </recommendedName>
</protein>
<dbReference type="Gene3D" id="1.10.10.10">
    <property type="entry name" value="Winged helix-like DNA-binding domain superfamily/Winged helix DNA-binding domain"/>
    <property type="match status" value="1"/>
</dbReference>
<evidence type="ECO:0000256" key="4">
    <source>
        <dbReference type="ARBA" id="ARBA00023125"/>
    </source>
</evidence>
<sequence>MPDTVLKPRDLAVLNPSVLCAEAGSAAATITWPTVVCHQVTSAVHAASVRDTRLVLVGGNSFTWVHQAVRELRLSGSFPIALVATDLTTDEGLTLLDRGASLVIERQAPAREMASRLTALCRSAGGDDAGGVRWLHSGRMRVDLRARRCLLDDQPVALSQNEFDLLAYLMSHAQQVVPLQDIVQRVWGWRHGDGANTLRIHIGRLRRKLGDTPADATWIGSVRGAGYQFVPPVAELGDDRSDDRLRASVSLLNAHADALGALVDTLQAAPDMTTAAETVVQWAVARGFSDAATVFRLDAGAGLSRLVASAGMSVRWKQSVAAGHPVSADFMGSQVYRSGEPVQLHDMSRLARRFPVTAKMSSAEDLHACLLFPITVGGRVWGDLAFVSRTARAFNPARSAYLRTVAGVVSLALAGRVDGDA</sequence>
<dbReference type="PANTHER" id="PTHR48111:SF1">
    <property type="entry name" value="TWO-COMPONENT RESPONSE REGULATOR ORR33"/>
    <property type="match status" value="1"/>
</dbReference>
<feature type="domain" description="OmpR/PhoB-type" evidence="7">
    <location>
        <begin position="132"/>
        <end position="231"/>
    </location>
</feature>
<organism evidence="8 9">
    <name type="scientific">Paractinoplanes durhamensis</name>
    <dbReference type="NCBI Taxonomy" id="113563"/>
    <lineage>
        <taxon>Bacteria</taxon>
        <taxon>Bacillati</taxon>
        <taxon>Actinomycetota</taxon>
        <taxon>Actinomycetes</taxon>
        <taxon>Micromonosporales</taxon>
        <taxon>Micromonosporaceae</taxon>
        <taxon>Paractinoplanes</taxon>
    </lineage>
</organism>
<keyword evidence="9" id="KW-1185">Reference proteome</keyword>
<evidence type="ECO:0000256" key="6">
    <source>
        <dbReference type="PROSITE-ProRule" id="PRU01091"/>
    </source>
</evidence>
<dbReference type="InterPro" id="IPR029016">
    <property type="entry name" value="GAF-like_dom_sf"/>
</dbReference>
<dbReference type="SUPFAM" id="SSF46894">
    <property type="entry name" value="C-terminal effector domain of the bipartite response regulators"/>
    <property type="match status" value="1"/>
</dbReference>
<evidence type="ECO:0000313" key="9">
    <source>
        <dbReference type="Proteomes" id="UP000637628"/>
    </source>
</evidence>
<dbReference type="InterPro" id="IPR036388">
    <property type="entry name" value="WH-like_DNA-bd_sf"/>
</dbReference>
<keyword evidence="1" id="KW-0597">Phosphoprotein</keyword>
<dbReference type="InterPro" id="IPR016032">
    <property type="entry name" value="Sig_transdc_resp-reg_C-effctor"/>
</dbReference>
<dbReference type="PROSITE" id="PS51755">
    <property type="entry name" value="OMPR_PHOB"/>
    <property type="match status" value="1"/>
</dbReference>
<keyword evidence="3" id="KW-0805">Transcription regulation</keyword>
<feature type="DNA-binding region" description="OmpR/PhoB-type" evidence="6">
    <location>
        <begin position="132"/>
        <end position="231"/>
    </location>
</feature>
<name>A0ABQ3YV21_9ACTN</name>
<dbReference type="Pfam" id="PF00486">
    <property type="entry name" value="Trans_reg_C"/>
    <property type="match status" value="1"/>
</dbReference>
<accession>A0ABQ3YV21</accession>
<dbReference type="Gene3D" id="3.30.450.40">
    <property type="match status" value="1"/>
</dbReference>
<dbReference type="CDD" id="cd00383">
    <property type="entry name" value="trans_reg_C"/>
    <property type="match status" value="1"/>
</dbReference>
<gene>
    <name evidence="8" type="ORF">Adu01nite_27640</name>
</gene>
<dbReference type="RefSeq" id="WP_203727066.1">
    <property type="nucleotide sequence ID" value="NZ_BAAATX010000014.1"/>
</dbReference>
<proteinExistence type="predicted"/>
<evidence type="ECO:0000256" key="1">
    <source>
        <dbReference type="ARBA" id="ARBA00022553"/>
    </source>
</evidence>
<keyword evidence="2" id="KW-0902">Two-component regulatory system</keyword>
<dbReference type="InterPro" id="IPR039420">
    <property type="entry name" value="WalR-like"/>
</dbReference>
<dbReference type="SMART" id="SM00862">
    <property type="entry name" value="Trans_reg_C"/>
    <property type="match status" value="1"/>
</dbReference>
<keyword evidence="4 6" id="KW-0238">DNA-binding</keyword>
<evidence type="ECO:0000256" key="2">
    <source>
        <dbReference type="ARBA" id="ARBA00023012"/>
    </source>
</evidence>
<dbReference type="InterPro" id="IPR001867">
    <property type="entry name" value="OmpR/PhoB-type_DNA-bd"/>
</dbReference>
<evidence type="ECO:0000256" key="5">
    <source>
        <dbReference type="ARBA" id="ARBA00023163"/>
    </source>
</evidence>
<dbReference type="Proteomes" id="UP000637628">
    <property type="component" value="Unassembled WGS sequence"/>
</dbReference>
<dbReference type="InterPro" id="IPR003018">
    <property type="entry name" value="GAF"/>
</dbReference>
<dbReference type="PANTHER" id="PTHR48111">
    <property type="entry name" value="REGULATOR OF RPOS"/>
    <property type="match status" value="1"/>
</dbReference>
<dbReference type="Pfam" id="PF13185">
    <property type="entry name" value="GAF_2"/>
    <property type="match status" value="1"/>
</dbReference>
<reference evidence="8 9" key="1">
    <citation type="submission" date="2021-01" db="EMBL/GenBank/DDBJ databases">
        <title>Whole genome shotgun sequence of Actinoplanes durhamensis NBRC 14914.</title>
        <authorList>
            <person name="Komaki H."/>
            <person name="Tamura T."/>
        </authorList>
    </citation>
    <scope>NUCLEOTIDE SEQUENCE [LARGE SCALE GENOMIC DNA]</scope>
    <source>
        <strain evidence="8 9">NBRC 14914</strain>
    </source>
</reference>
<evidence type="ECO:0000313" key="8">
    <source>
        <dbReference type="EMBL" id="GIE01414.1"/>
    </source>
</evidence>
<evidence type="ECO:0000259" key="7">
    <source>
        <dbReference type="PROSITE" id="PS51755"/>
    </source>
</evidence>